<dbReference type="InterPro" id="IPR036388">
    <property type="entry name" value="WH-like_DNA-bd_sf"/>
</dbReference>
<feature type="domain" description="HTH marR-type" evidence="1">
    <location>
        <begin position="8"/>
        <end position="138"/>
    </location>
</feature>
<keyword evidence="3" id="KW-1185">Reference proteome</keyword>
<dbReference type="InterPro" id="IPR039422">
    <property type="entry name" value="MarR/SlyA-like"/>
</dbReference>
<sequence length="162" mass="18208">MKHTLPLEQQLCFALYSASNAVVRLYRPLLQPFDLTYPQYVVMLALWQQDNISLGELSSKTLFDSGALTPLVKKLEQKGWLQRIASKQDERVKHVVLTASGKALQIQVASVMAALRCQISLSDERLIQLRQLARQVQLDIQQLEQCSAGQATLSDKKANITD</sequence>
<dbReference type="InterPro" id="IPR000835">
    <property type="entry name" value="HTH_MarR-typ"/>
</dbReference>
<dbReference type="RefSeq" id="WP_226767518.1">
    <property type="nucleotide sequence ID" value="NZ_BAAAEO010000004.1"/>
</dbReference>
<dbReference type="Gene3D" id="1.10.10.10">
    <property type="entry name" value="Winged helix-like DNA-binding domain superfamily/Winged helix DNA-binding domain"/>
    <property type="match status" value="1"/>
</dbReference>
<evidence type="ECO:0000313" key="3">
    <source>
        <dbReference type="Proteomes" id="UP001501169"/>
    </source>
</evidence>
<dbReference type="PANTHER" id="PTHR33164:SF100">
    <property type="entry name" value="OSPR"/>
    <property type="match status" value="1"/>
</dbReference>
<dbReference type="InterPro" id="IPR036390">
    <property type="entry name" value="WH_DNA-bd_sf"/>
</dbReference>
<dbReference type="Pfam" id="PF01047">
    <property type="entry name" value="MarR"/>
    <property type="match status" value="1"/>
</dbReference>
<organism evidence="2 3">
    <name type="scientific">Rheinheimera aquimaris</name>
    <dbReference type="NCBI Taxonomy" id="412437"/>
    <lineage>
        <taxon>Bacteria</taxon>
        <taxon>Pseudomonadati</taxon>
        <taxon>Pseudomonadota</taxon>
        <taxon>Gammaproteobacteria</taxon>
        <taxon>Chromatiales</taxon>
        <taxon>Chromatiaceae</taxon>
        <taxon>Rheinheimera</taxon>
    </lineage>
</organism>
<name>A0ABN1E3S2_9GAMM</name>
<dbReference type="PANTHER" id="PTHR33164">
    <property type="entry name" value="TRANSCRIPTIONAL REGULATOR, MARR FAMILY"/>
    <property type="match status" value="1"/>
</dbReference>
<dbReference type="SMART" id="SM00347">
    <property type="entry name" value="HTH_MARR"/>
    <property type="match status" value="1"/>
</dbReference>
<dbReference type="Proteomes" id="UP001501169">
    <property type="component" value="Unassembled WGS sequence"/>
</dbReference>
<evidence type="ECO:0000259" key="1">
    <source>
        <dbReference type="PROSITE" id="PS50995"/>
    </source>
</evidence>
<comment type="caution">
    <text evidence="2">The sequence shown here is derived from an EMBL/GenBank/DDBJ whole genome shotgun (WGS) entry which is preliminary data.</text>
</comment>
<gene>
    <name evidence="2" type="ORF">GCM10009098_28100</name>
</gene>
<reference evidence="2 3" key="1">
    <citation type="journal article" date="2019" name="Int. J. Syst. Evol. Microbiol.">
        <title>The Global Catalogue of Microorganisms (GCM) 10K type strain sequencing project: providing services to taxonomists for standard genome sequencing and annotation.</title>
        <authorList>
            <consortium name="The Broad Institute Genomics Platform"/>
            <consortium name="The Broad Institute Genome Sequencing Center for Infectious Disease"/>
            <person name="Wu L."/>
            <person name="Ma J."/>
        </authorList>
    </citation>
    <scope>NUCLEOTIDE SEQUENCE [LARGE SCALE GENOMIC DNA]</scope>
    <source>
        <strain evidence="2 3">JCM 14331</strain>
    </source>
</reference>
<proteinExistence type="predicted"/>
<dbReference type="EMBL" id="BAAAEO010000004">
    <property type="protein sequence ID" value="GAA0558503.1"/>
    <property type="molecule type" value="Genomic_DNA"/>
</dbReference>
<evidence type="ECO:0000313" key="2">
    <source>
        <dbReference type="EMBL" id="GAA0558503.1"/>
    </source>
</evidence>
<protein>
    <submittedName>
        <fullName evidence="2">MarR family transcriptional regulator</fullName>
    </submittedName>
</protein>
<accession>A0ABN1E3S2</accession>
<dbReference type="SUPFAM" id="SSF46785">
    <property type="entry name" value="Winged helix' DNA-binding domain"/>
    <property type="match status" value="1"/>
</dbReference>
<dbReference type="PRINTS" id="PR00598">
    <property type="entry name" value="HTHMARR"/>
</dbReference>
<dbReference type="PROSITE" id="PS50995">
    <property type="entry name" value="HTH_MARR_2"/>
    <property type="match status" value="1"/>
</dbReference>